<dbReference type="PANTHER" id="PTHR47820:SF3">
    <property type="entry name" value="OS07G0499800 PROTEIN"/>
    <property type="match status" value="1"/>
</dbReference>
<dbReference type="PANTHER" id="PTHR47820">
    <property type="entry name" value="BNAC05G24000D PROTEIN"/>
    <property type="match status" value="1"/>
</dbReference>
<organism evidence="4 5">
    <name type="scientific">Capsella rubella</name>
    <dbReference type="NCBI Taxonomy" id="81985"/>
    <lineage>
        <taxon>Eukaryota</taxon>
        <taxon>Viridiplantae</taxon>
        <taxon>Streptophyta</taxon>
        <taxon>Embryophyta</taxon>
        <taxon>Tracheophyta</taxon>
        <taxon>Spermatophyta</taxon>
        <taxon>Magnoliopsida</taxon>
        <taxon>eudicotyledons</taxon>
        <taxon>Gunneridae</taxon>
        <taxon>Pentapetalae</taxon>
        <taxon>rosids</taxon>
        <taxon>malvids</taxon>
        <taxon>Brassicales</taxon>
        <taxon>Brassicaceae</taxon>
        <taxon>Camelineae</taxon>
        <taxon>Capsella</taxon>
    </lineage>
</organism>
<gene>
    <name evidence="4" type="ORF">CARUB_v10008401mg</name>
</gene>
<reference evidence="5" key="1">
    <citation type="journal article" date="2013" name="Nat. Genet.">
        <title>The Capsella rubella genome and the genomic consequences of rapid mating system evolution.</title>
        <authorList>
            <person name="Slotte T."/>
            <person name="Hazzouri K.M."/>
            <person name="Agren J.A."/>
            <person name="Koenig D."/>
            <person name="Maumus F."/>
            <person name="Guo Y.L."/>
            <person name="Steige K."/>
            <person name="Platts A.E."/>
            <person name="Escobar J.S."/>
            <person name="Newman L.K."/>
            <person name="Wang W."/>
            <person name="Mandakova T."/>
            <person name="Vello E."/>
            <person name="Smith L.M."/>
            <person name="Henz S.R."/>
            <person name="Steffen J."/>
            <person name="Takuno S."/>
            <person name="Brandvain Y."/>
            <person name="Coop G."/>
            <person name="Andolfatto P."/>
            <person name="Hu T.T."/>
            <person name="Blanchette M."/>
            <person name="Clark R.M."/>
            <person name="Quesneville H."/>
            <person name="Nordborg M."/>
            <person name="Gaut B.S."/>
            <person name="Lysak M.A."/>
            <person name="Jenkins J."/>
            <person name="Grimwood J."/>
            <person name="Chapman J."/>
            <person name="Prochnik S."/>
            <person name="Shu S."/>
            <person name="Rokhsar D."/>
            <person name="Schmutz J."/>
            <person name="Weigel D."/>
            <person name="Wright S.I."/>
        </authorList>
    </citation>
    <scope>NUCLEOTIDE SEQUENCE [LARGE SCALE GENOMIC DNA]</scope>
    <source>
        <strain evidence="5">cv. Monte Gargano</strain>
    </source>
</reference>
<feature type="compositionally biased region" description="Polar residues" evidence="2">
    <location>
        <begin position="210"/>
        <end position="219"/>
    </location>
</feature>
<protein>
    <recommendedName>
        <fullName evidence="3">RING-type domain-containing protein</fullName>
    </recommendedName>
</protein>
<feature type="region of interest" description="Disordered" evidence="2">
    <location>
        <begin position="550"/>
        <end position="621"/>
    </location>
</feature>
<evidence type="ECO:0000313" key="5">
    <source>
        <dbReference type="Proteomes" id="UP000029121"/>
    </source>
</evidence>
<dbReference type="PROSITE" id="PS50089">
    <property type="entry name" value="ZF_RING_2"/>
    <property type="match status" value="1"/>
</dbReference>
<feature type="compositionally biased region" description="Polar residues" evidence="2">
    <location>
        <begin position="605"/>
        <end position="621"/>
    </location>
</feature>
<evidence type="ECO:0000259" key="3">
    <source>
        <dbReference type="PROSITE" id="PS50089"/>
    </source>
</evidence>
<keyword evidence="5" id="KW-1185">Reference proteome</keyword>
<dbReference type="GO" id="GO:0008270">
    <property type="term" value="F:zinc ion binding"/>
    <property type="evidence" value="ECO:0007669"/>
    <property type="project" value="UniProtKB-KW"/>
</dbReference>
<keyword evidence="1" id="KW-0479">Metal-binding</keyword>
<dbReference type="EMBL" id="KB870805">
    <property type="protein sequence ID" value="EOA39753.1"/>
    <property type="molecule type" value="Genomic_DNA"/>
</dbReference>
<dbReference type="eggNOG" id="ENOG502QQ19">
    <property type="taxonomic scope" value="Eukaryota"/>
</dbReference>
<feature type="compositionally biased region" description="Basic and acidic residues" evidence="2">
    <location>
        <begin position="324"/>
        <end position="337"/>
    </location>
</feature>
<dbReference type="Proteomes" id="UP000029121">
    <property type="component" value="Unassembled WGS sequence"/>
</dbReference>
<feature type="region of interest" description="Disordered" evidence="2">
    <location>
        <begin position="112"/>
        <end position="147"/>
    </location>
</feature>
<dbReference type="InterPro" id="IPR013083">
    <property type="entry name" value="Znf_RING/FYVE/PHD"/>
</dbReference>
<proteinExistence type="predicted"/>
<evidence type="ECO:0000313" key="4">
    <source>
        <dbReference type="EMBL" id="EOA39753.1"/>
    </source>
</evidence>
<dbReference type="Gene3D" id="3.30.40.10">
    <property type="entry name" value="Zinc/RING finger domain, C3HC4 (zinc finger)"/>
    <property type="match status" value="1"/>
</dbReference>
<dbReference type="AlphaFoldDB" id="R0IR53"/>
<sequence>MASSQVEIIQPSPSQRFGFILRDRNQNAGVFNKNLKPPPPVKNHHEVYKTHAGDENSENLVDSWIETHNIKNSRIRLTEKPIVRTERVLESTRNDNRGASSLVQIWEARLHRSNGGNSPSSGQSTASSTRSDSGLSSVQDSIDGDSKMVEEQDIAEAKNTKPTVEVESESKWGRVADLVRRLSNEDKKLTAGAKSGGDGDGISIIRTPRPCTSSSSERSNFPVVGFSPRIRGRQAFADLLMQMERDRHRELDLLLERNAVSRFTQRGRLQSMLRLRSLKRCLSIQDQSRSNAKPTGLNRIESGSTVLHLRERFRANALSTPDATDQRKDHHRSDEMNNKAVEGTTKNKMLKQGTLEAFFKERLNIRDRKIEEATLCMEEEAVNAPVANCRQLQERRDVEDTCNYSEYVKKEEEKTSLSACVTQESWLRQNQSEKETENCMQETQTQGMLHESNGMDQCLEQQETSYLNGWEEYEDEQSYYGETNNDWLSEISRPRSYWEELRKSRYLEVMNTRSEKEDICRLLERRTVTDFLESGLREKIDNLMMSRVQTHSNKHSESEQWEFEQVEEEAEEKYEVEEEIKEEEPLTEGEEEDDRDDSSQSSSSQIFVSSPAGSWSSQDTGVTSTPVLSVHNLQSPGMELISDMRSQIQQLQQEMSVLRDSVKTCLDANASLQQKVERENPMKWKCCVCDETQVEAVLYKCGHMCMCLKCANELHCSGGKCPICRAQIVDVVRVFFDTRN</sequence>
<keyword evidence="1" id="KW-0863">Zinc-finger</keyword>
<accession>R0IR53</accession>
<feature type="compositionally biased region" description="Low complexity" evidence="2">
    <location>
        <begin position="113"/>
        <end position="137"/>
    </location>
</feature>
<dbReference type="InterPro" id="IPR001841">
    <property type="entry name" value="Znf_RING"/>
</dbReference>
<dbReference type="KEGG" id="crb:17898457"/>
<feature type="region of interest" description="Disordered" evidence="2">
    <location>
        <begin position="315"/>
        <end position="339"/>
    </location>
</feature>
<dbReference type="STRING" id="81985.R0IR53"/>
<name>R0IR53_9BRAS</name>
<keyword evidence="1" id="KW-0862">Zinc</keyword>
<dbReference type="CDD" id="cd16647">
    <property type="entry name" value="mRING-HC-C3HC5_NEU1"/>
    <property type="match status" value="1"/>
</dbReference>
<dbReference type="SUPFAM" id="SSF57850">
    <property type="entry name" value="RING/U-box"/>
    <property type="match status" value="1"/>
</dbReference>
<dbReference type="OrthoDB" id="6078042at2759"/>
<dbReference type="Pfam" id="PF13920">
    <property type="entry name" value="zf-C3HC4_3"/>
    <property type="match status" value="1"/>
</dbReference>
<evidence type="ECO:0000256" key="1">
    <source>
        <dbReference type="PROSITE-ProRule" id="PRU00175"/>
    </source>
</evidence>
<feature type="region of interest" description="Disordered" evidence="2">
    <location>
        <begin position="188"/>
        <end position="220"/>
    </location>
</feature>
<evidence type="ECO:0000256" key="2">
    <source>
        <dbReference type="SAM" id="MobiDB-lite"/>
    </source>
</evidence>
<feature type="compositionally biased region" description="Acidic residues" evidence="2">
    <location>
        <begin position="559"/>
        <end position="596"/>
    </location>
</feature>
<feature type="domain" description="RING-type" evidence="3">
    <location>
        <begin position="686"/>
        <end position="725"/>
    </location>
</feature>